<dbReference type="PANTHER" id="PTHR42698:SF1">
    <property type="entry name" value="GTPASE ERA, MITOCHONDRIAL"/>
    <property type="match status" value="1"/>
</dbReference>
<evidence type="ECO:0000313" key="3">
    <source>
        <dbReference type="EMBL" id="OOR21618.1"/>
    </source>
</evidence>
<evidence type="ECO:0000313" key="4">
    <source>
        <dbReference type="Proteomes" id="UP000191124"/>
    </source>
</evidence>
<sequence length="772" mass="88388">MKELKSGIEQLKLSPENRVTFNQLISQSELDHAVVGVFGSFSVGKSELLNKIIGRDSFLPTHTNETTAIVTSIHFGDEEKIELMYIDGGVENVSMEDFHELVAGGNVSGIEKINVSLSEPEWLRHVEFIDTPGRNTKFAAHVEASKKAIIDADAAIYVLPWQGLTAEDIIYLKDLMIYQPNLYFILNKVDRIDEEQGQTIEEVRKQVEENLAEQLGKKYPVYAISAKTGFNFSKFKEELIPQITSNIKGLKQSRFIHAIGELIEKHILSIQNEIQMLKLASLQDNQAFKDQKRKIEMEQTKLDDHVKKELSILKEALKHLQVDADSFIEATLSEVIQEIKMRVHEMYEKRNNGEELQQTIENYLLTARNKIYERFEEKLNSILKDKNHYKLSELEGSGLSIQFQEPSFEELQERYEERLQEIATRYDNKEQRLNHILSDTNEDVPHAEVEKLRLEISQLEEQVQEEYVPQYIVDQDFDPDKAKKIMKSIGFVGDAALTIALAAITTGVSAGAQVAGKAAGQQATSQIAKQAGKEATNQLTKKVAKEAGKKVVEQTAKTAGKEVFKKAGLESLRVIGKIASPFETAATAIGTAIDENRKADKALDINHRQKFFMKQQHIDSQFQRKKDELNQLKEQQKSNATIVRNVEMKIERIEQEKNEEIQKVERELRNNQVQVNKLKFAESMYEQLSMLSSNEQEKYKGWIKLETDRVYLMLEKMLPSYYEKEMSRGIAQLVSVEESAQLNMENINERFDILHNELTICNDIKQEIYHGQ</sequence>
<gene>
    <name evidence="3" type="ORF">BW892_22845</name>
</gene>
<evidence type="ECO:0000256" key="1">
    <source>
        <dbReference type="SAM" id="Coils"/>
    </source>
</evidence>
<organism evidence="3 4">
    <name type="scientific">Bacillus cereus</name>
    <dbReference type="NCBI Taxonomy" id="1396"/>
    <lineage>
        <taxon>Bacteria</taxon>
        <taxon>Bacillati</taxon>
        <taxon>Bacillota</taxon>
        <taxon>Bacilli</taxon>
        <taxon>Bacillales</taxon>
        <taxon>Bacillaceae</taxon>
        <taxon>Bacillus</taxon>
        <taxon>Bacillus cereus group</taxon>
    </lineage>
</organism>
<protein>
    <submittedName>
        <fullName evidence="3">Dynamin</fullName>
    </submittedName>
</protein>
<reference evidence="3 4" key="1">
    <citation type="submission" date="2017-01" db="EMBL/GenBank/DDBJ databases">
        <title>Bacillus cereus isolates.</title>
        <authorList>
            <person name="Beno S.M."/>
        </authorList>
    </citation>
    <scope>NUCLEOTIDE SEQUENCE [LARGE SCALE GENOMIC DNA]</scope>
    <source>
        <strain evidence="3 4">FSL M7-1219</strain>
    </source>
</reference>
<comment type="caution">
    <text evidence="3">The sequence shown here is derived from an EMBL/GenBank/DDBJ whole genome shotgun (WGS) entry which is preliminary data.</text>
</comment>
<dbReference type="InterPro" id="IPR027417">
    <property type="entry name" value="P-loop_NTPase"/>
</dbReference>
<feature type="domain" description="Dynamin N-terminal" evidence="2">
    <location>
        <begin position="35"/>
        <end position="162"/>
    </location>
</feature>
<dbReference type="InterPro" id="IPR045063">
    <property type="entry name" value="Dynamin_N"/>
</dbReference>
<dbReference type="EMBL" id="MUAL01000070">
    <property type="protein sequence ID" value="OOR21618.1"/>
    <property type="molecule type" value="Genomic_DNA"/>
</dbReference>
<dbReference type="GO" id="GO:0019843">
    <property type="term" value="F:rRNA binding"/>
    <property type="evidence" value="ECO:0007669"/>
    <property type="project" value="TreeGrafter"/>
</dbReference>
<dbReference type="RefSeq" id="WP_078181640.1">
    <property type="nucleotide sequence ID" value="NZ_MUAL01000070.1"/>
</dbReference>
<dbReference type="GO" id="GO:0043024">
    <property type="term" value="F:ribosomal small subunit binding"/>
    <property type="evidence" value="ECO:0007669"/>
    <property type="project" value="TreeGrafter"/>
</dbReference>
<feature type="coiled-coil region" evidence="1">
    <location>
        <begin position="615"/>
        <end position="681"/>
    </location>
</feature>
<name>A0A1S9UHJ0_BACCE</name>
<accession>A0A1S9UHJ0</accession>
<dbReference type="Pfam" id="PF00350">
    <property type="entry name" value="Dynamin_N"/>
    <property type="match status" value="1"/>
</dbReference>
<dbReference type="Proteomes" id="UP000191124">
    <property type="component" value="Unassembled WGS sequence"/>
</dbReference>
<dbReference type="InterPro" id="IPR005662">
    <property type="entry name" value="GTPase_Era-like"/>
</dbReference>
<dbReference type="AlphaFoldDB" id="A0A1S9UHJ0"/>
<dbReference type="GO" id="GO:0005525">
    <property type="term" value="F:GTP binding"/>
    <property type="evidence" value="ECO:0007669"/>
    <property type="project" value="InterPro"/>
</dbReference>
<proteinExistence type="predicted"/>
<evidence type="ECO:0000259" key="2">
    <source>
        <dbReference type="Pfam" id="PF00350"/>
    </source>
</evidence>
<dbReference type="GO" id="GO:0000028">
    <property type="term" value="P:ribosomal small subunit assembly"/>
    <property type="evidence" value="ECO:0007669"/>
    <property type="project" value="TreeGrafter"/>
</dbReference>
<dbReference type="PANTHER" id="PTHR42698">
    <property type="entry name" value="GTPASE ERA"/>
    <property type="match status" value="1"/>
</dbReference>
<keyword evidence="1" id="KW-0175">Coiled coil</keyword>
<dbReference type="SUPFAM" id="SSF52540">
    <property type="entry name" value="P-loop containing nucleoside triphosphate hydrolases"/>
    <property type="match status" value="1"/>
</dbReference>
<dbReference type="Gene3D" id="3.40.50.300">
    <property type="entry name" value="P-loop containing nucleotide triphosphate hydrolases"/>
    <property type="match status" value="1"/>
</dbReference>